<keyword evidence="1" id="KW-0812">Transmembrane</keyword>
<dbReference type="SUPFAM" id="SSF49503">
    <property type="entry name" value="Cupredoxins"/>
    <property type="match status" value="1"/>
</dbReference>
<feature type="transmembrane region" description="Helical" evidence="1">
    <location>
        <begin position="6"/>
        <end position="26"/>
    </location>
</feature>
<keyword evidence="3" id="KW-1185">Reference proteome</keyword>
<accession>A0A284VTE0</accession>
<dbReference type="RefSeq" id="WP_096207096.1">
    <property type="nucleotide sequence ID" value="NZ_FZMP01000227.1"/>
</dbReference>
<dbReference type="AlphaFoldDB" id="A0A284VTE0"/>
<evidence type="ECO:0000313" key="2">
    <source>
        <dbReference type="EMBL" id="SNQ62555.1"/>
    </source>
</evidence>
<organism evidence="2 3">
    <name type="scientific">Candidatus Methanoperedens nitratireducens</name>
    <dbReference type="NCBI Taxonomy" id="1392998"/>
    <lineage>
        <taxon>Archaea</taxon>
        <taxon>Methanobacteriati</taxon>
        <taxon>Methanobacteriota</taxon>
        <taxon>Stenosarchaea group</taxon>
        <taxon>Methanomicrobia</taxon>
        <taxon>Methanosarcinales</taxon>
        <taxon>ANME-2 cluster</taxon>
        <taxon>Candidatus Methanoperedentaceae</taxon>
        <taxon>Candidatus Methanoperedens</taxon>
    </lineage>
</organism>
<sequence length="178" mass="19632">MDSKNNTLYPLIILFFLLGIVVGYVIHKPETRIEYVNKTIQVESTPTIKEVEKIVYVTAVPTYVAPDATAVMANFSVKGYNPDTDKPTNTMELANHRFNPQTLSIPTGSTVLIRISDYSLQSPIILILDSYQKSLGTSGAVVVTFNKKGIYNLKAVISSGDPYVESQTYGEEAVVTVY</sequence>
<dbReference type="EMBL" id="FZMP01000227">
    <property type="protein sequence ID" value="SNQ62555.1"/>
    <property type="molecule type" value="Genomic_DNA"/>
</dbReference>
<name>A0A284VTE0_9EURY</name>
<keyword evidence="1" id="KW-0472">Membrane</keyword>
<protein>
    <submittedName>
        <fullName evidence="2">Uncharacterized protein</fullName>
    </submittedName>
</protein>
<dbReference type="Proteomes" id="UP000218615">
    <property type="component" value="Unassembled WGS sequence"/>
</dbReference>
<proteinExistence type="predicted"/>
<keyword evidence="1" id="KW-1133">Transmembrane helix</keyword>
<evidence type="ECO:0000313" key="3">
    <source>
        <dbReference type="Proteomes" id="UP000218615"/>
    </source>
</evidence>
<dbReference type="InterPro" id="IPR008972">
    <property type="entry name" value="Cupredoxin"/>
</dbReference>
<gene>
    <name evidence="2" type="ORF">MNV_780023</name>
</gene>
<evidence type="ECO:0000256" key="1">
    <source>
        <dbReference type="SAM" id="Phobius"/>
    </source>
</evidence>
<reference evidence="3" key="1">
    <citation type="submission" date="2017-06" db="EMBL/GenBank/DDBJ databases">
        <authorList>
            <person name="Cremers G."/>
        </authorList>
    </citation>
    <scope>NUCLEOTIDE SEQUENCE [LARGE SCALE GENOMIC DNA]</scope>
</reference>